<evidence type="ECO:0000256" key="4">
    <source>
        <dbReference type="ARBA" id="ARBA00022842"/>
    </source>
</evidence>
<dbReference type="SUPFAM" id="SSF55931">
    <property type="entry name" value="Glutamine synthetase/guanido kinase"/>
    <property type="match status" value="1"/>
</dbReference>
<accession>A0A4R7J6Z1</accession>
<evidence type="ECO:0000313" key="8">
    <source>
        <dbReference type="EMBL" id="TDT33180.1"/>
    </source>
</evidence>
<evidence type="ECO:0000313" key="9">
    <source>
        <dbReference type="Proteomes" id="UP000295371"/>
    </source>
</evidence>
<dbReference type="PANTHER" id="PTHR43785:SF12">
    <property type="entry name" value="TYPE-1 GLUTAMINE SYNTHETASE 2"/>
    <property type="match status" value="1"/>
</dbReference>
<keyword evidence="3" id="KW-0436">Ligase</keyword>
<dbReference type="PROSITE" id="PS51987">
    <property type="entry name" value="GS_CATALYTIC"/>
    <property type="match status" value="1"/>
</dbReference>
<evidence type="ECO:0000256" key="5">
    <source>
        <dbReference type="PROSITE-ProRule" id="PRU01331"/>
    </source>
</evidence>
<dbReference type="InterPro" id="IPR008146">
    <property type="entry name" value="Gln_synth_cat_dom"/>
</dbReference>
<dbReference type="InterPro" id="IPR036651">
    <property type="entry name" value="Gln_synt_N_sf"/>
</dbReference>
<dbReference type="Pfam" id="PF00120">
    <property type="entry name" value="Gln-synt_C"/>
    <property type="match status" value="1"/>
</dbReference>
<dbReference type="RefSeq" id="WP_133753733.1">
    <property type="nucleotide sequence ID" value="NZ_SOAW01000001.1"/>
</dbReference>
<dbReference type="InterPro" id="IPR027303">
    <property type="entry name" value="Gln_synth_gly_rich_site"/>
</dbReference>
<evidence type="ECO:0000256" key="3">
    <source>
        <dbReference type="ARBA" id="ARBA00022598"/>
    </source>
</evidence>
<feature type="domain" description="GS catalytic" evidence="7">
    <location>
        <begin position="109"/>
        <end position="445"/>
    </location>
</feature>
<evidence type="ECO:0000256" key="6">
    <source>
        <dbReference type="RuleBase" id="RU000384"/>
    </source>
</evidence>
<dbReference type="EMBL" id="SOAW01000001">
    <property type="protein sequence ID" value="TDT33180.1"/>
    <property type="molecule type" value="Genomic_DNA"/>
</dbReference>
<keyword evidence="4" id="KW-0460">Magnesium</keyword>
<sequence>MSESLSPRLAEQGVQALIGTVWNPNGLILAKSVPVRRADSFAGTGLGASPTWFGFTIDQGGIAEDASISAVGDNRIRIDADAVRVLPGGLAWAPAGFYDQNGDPVPQCGRGTLQRVVAELAESGLSAKVGHELEFQLFAADGSPLPRQGWAPYSLSGMLAHEDFLHALYAEADAVGLPIEQVHPEFAMRQFELSLAPADPVSAADTVVLARLVVQRVAHQCGYSVSFSPKPYAAEAGNGAHQHFSLTRDGVPLFSGGNEVRGLTAQGASAIGRVVELLGPLQAVIAGSVLSTVRMTPNSWAGAHAGWGLENREVAVRLIGATAANPSGANVEVKIIDPASSAYIASAAVLATMLDGILSGTSLVAEADRDPNQMSPEERRAAGIAVLSNDQNAALDALDASTDLRRLLGDVLVDVIVAGRRHEAALYGDWEVERLAERFRFAWGF</sequence>
<organism evidence="8 9">
    <name type="scientific">Naumannella halotolerans</name>
    <dbReference type="NCBI Taxonomy" id="993414"/>
    <lineage>
        <taxon>Bacteria</taxon>
        <taxon>Bacillati</taxon>
        <taxon>Actinomycetota</taxon>
        <taxon>Actinomycetes</taxon>
        <taxon>Propionibacteriales</taxon>
        <taxon>Propionibacteriaceae</taxon>
        <taxon>Naumannella</taxon>
    </lineage>
</organism>
<dbReference type="PANTHER" id="PTHR43785">
    <property type="entry name" value="GAMMA-GLUTAMYLPUTRESCINE SYNTHETASE"/>
    <property type="match status" value="1"/>
</dbReference>
<comment type="cofactor">
    <cofactor evidence="1">
        <name>Mg(2+)</name>
        <dbReference type="ChEBI" id="CHEBI:18420"/>
    </cofactor>
</comment>
<dbReference type="AlphaFoldDB" id="A0A4R7J6Z1"/>
<dbReference type="Gene3D" id="3.10.20.70">
    <property type="entry name" value="Glutamine synthetase, N-terminal domain"/>
    <property type="match status" value="1"/>
</dbReference>
<dbReference type="OrthoDB" id="3277468at2"/>
<comment type="similarity">
    <text evidence="2 5 6">Belongs to the glutamine synthetase family.</text>
</comment>
<evidence type="ECO:0000259" key="7">
    <source>
        <dbReference type="PROSITE" id="PS51987"/>
    </source>
</evidence>
<evidence type="ECO:0000256" key="1">
    <source>
        <dbReference type="ARBA" id="ARBA00001946"/>
    </source>
</evidence>
<keyword evidence="9" id="KW-1185">Reference proteome</keyword>
<dbReference type="Gene3D" id="3.30.590.10">
    <property type="entry name" value="Glutamine synthetase/guanido kinase, catalytic domain"/>
    <property type="match status" value="1"/>
</dbReference>
<dbReference type="GO" id="GO:0006542">
    <property type="term" value="P:glutamine biosynthetic process"/>
    <property type="evidence" value="ECO:0007669"/>
    <property type="project" value="InterPro"/>
</dbReference>
<reference evidence="8 9" key="1">
    <citation type="submission" date="2019-03" db="EMBL/GenBank/DDBJ databases">
        <title>Genomic Encyclopedia of Archaeal and Bacterial Type Strains, Phase II (KMG-II): from individual species to whole genera.</title>
        <authorList>
            <person name="Goeker M."/>
        </authorList>
    </citation>
    <scope>NUCLEOTIDE SEQUENCE [LARGE SCALE GENOMIC DNA]</scope>
    <source>
        <strain evidence="8 9">DSM 24323</strain>
    </source>
</reference>
<evidence type="ECO:0000256" key="2">
    <source>
        <dbReference type="ARBA" id="ARBA00009897"/>
    </source>
</evidence>
<dbReference type="Proteomes" id="UP000295371">
    <property type="component" value="Unassembled WGS sequence"/>
</dbReference>
<dbReference type="PROSITE" id="PS00181">
    <property type="entry name" value="GLNA_ATP"/>
    <property type="match status" value="1"/>
</dbReference>
<comment type="caution">
    <text evidence="8">The sequence shown here is derived from an EMBL/GenBank/DDBJ whole genome shotgun (WGS) entry which is preliminary data.</text>
</comment>
<proteinExistence type="inferred from homology"/>
<name>A0A4R7J6Z1_9ACTN</name>
<dbReference type="InterPro" id="IPR014746">
    <property type="entry name" value="Gln_synth/guanido_kin_cat_dom"/>
</dbReference>
<protein>
    <submittedName>
        <fullName evidence="8">Glutamine synthetase</fullName>
    </submittedName>
</protein>
<dbReference type="SMART" id="SM01230">
    <property type="entry name" value="Gln-synt_C"/>
    <property type="match status" value="1"/>
</dbReference>
<gene>
    <name evidence="8" type="ORF">CLV29_0785</name>
</gene>
<dbReference type="GO" id="GO:0004356">
    <property type="term" value="F:glutamine synthetase activity"/>
    <property type="evidence" value="ECO:0007669"/>
    <property type="project" value="InterPro"/>
</dbReference>